<accession>A0A6I4NN87</accession>
<evidence type="ECO:0000313" key="1">
    <source>
        <dbReference type="EMBL" id="MWB95898.1"/>
    </source>
</evidence>
<name>A0A6I4NN87_9FLAO</name>
<keyword evidence="2" id="KW-1185">Reference proteome</keyword>
<dbReference type="Proteomes" id="UP000471501">
    <property type="component" value="Unassembled WGS sequence"/>
</dbReference>
<dbReference type="AlphaFoldDB" id="A0A6I4NN87"/>
<comment type="caution">
    <text evidence="1">The sequence shown here is derived from an EMBL/GenBank/DDBJ whole genome shotgun (WGS) entry which is preliminary data.</text>
</comment>
<dbReference type="InterPro" id="IPR024508">
    <property type="entry name" value="DUF3226"/>
</dbReference>
<dbReference type="EMBL" id="WSTB01000009">
    <property type="protein sequence ID" value="MWB95898.1"/>
    <property type="molecule type" value="Genomic_DNA"/>
</dbReference>
<dbReference type="RefSeq" id="WP_160375804.1">
    <property type="nucleotide sequence ID" value="NZ_WSTB01000009.1"/>
</dbReference>
<evidence type="ECO:0000313" key="2">
    <source>
        <dbReference type="Proteomes" id="UP000471501"/>
    </source>
</evidence>
<proteinExistence type="predicted"/>
<protein>
    <recommendedName>
        <fullName evidence="3">DUF4435 domain-containing protein</fullName>
    </recommendedName>
</protein>
<evidence type="ECO:0008006" key="3">
    <source>
        <dbReference type="Google" id="ProtNLM"/>
    </source>
</evidence>
<sequence>MKEYGLNKIFVEGNSDKLFLDFLLKSFFGIDDKGLVVDVKGKDKLIDQPLLTDARRKDEGAKNLIVFDTDSAKINGGRINRLKELDNIQKGLETKFEIYLLPFNDENEGILENLLDSCINSNFNFFDLCWDGMIDCIKKSNKENLNIPAQKAFIYSKIDLFKNQRSIKWDYKGATTYNYADSAIWEIDPNKNNEIKKLLDFINDNLFND</sequence>
<organism evidence="1 2">
    <name type="scientific">Flavobacterium hydrocarbonoxydans</name>
    <dbReference type="NCBI Taxonomy" id="2683249"/>
    <lineage>
        <taxon>Bacteria</taxon>
        <taxon>Pseudomonadati</taxon>
        <taxon>Bacteroidota</taxon>
        <taxon>Flavobacteriia</taxon>
        <taxon>Flavobacteriales</taxon>
        <taxon>Flavobacteriaceae</taxon>
        <taxon>Flavobacterium</taxon>
    </lineage>
</organism>
<gene>
    <name evidence="1" type="ORF">GON26_16145</name>
</gene>
<dbReference type="Pfam" id="PF11536">
    <property type="entry name" value="DUF3226"/>
    <property type="match status" value="1"/>
</dbReference>
<reference evidence="1 2" key="1">
    <citation type="submission" date="2019-12" db="EMBL/GenBank/DDBJ databases">
        <authorList>
            <person name="Kim Y.S."/>
        </authorList>
    </citation>
    <scope>NUCLEOTIDE SEQUENCE [LARGE SCALE GENOMIC DNA]</scope>
    <source>
        <strain evidence="1 2">GA093</strain>
    </source>
</reference>